<dbReference type="InterPro" id="IPR055925">
    <property type="entry name" value="DUF7502"/>
</dbReference>
<sequence>MPETKSDSQRVREAIEEVRREGYKLAAVYAVIDAAAVALVVNLLLTVLALDALPAEVSVPGVLVGLAERVAGRQFGPVRIATSTVIGAGLGLVVGVGEFVYRARRPAVELFERANPEVREALRTARDAVEDGAESAMAVRLYRDVLTRLKQTSSVGLLDGKRLAIPMVLLLLASVLTVQVAVVDLQLGGGGVTGGGGGGVDDEFGGLQDGSEVLGDPEDVSAGDTEQNVSVGSSGAGSNEGGESPASYDDGGFAGDRAVESQQAGFAPDEEIEDADLIREYNLAIREEDDEE</sequence>
<evidence type="ECO:0000256" key="2">
    <source>
        <dbReference type="SAM" id="Phobius"/>
    </source>
</evidence>
<feature type="transmembrane region" description="Helical" evidence="2">
    <location>
        <begin position="26"/>
        <end position="50"/>
    </location>
</feature>
<keyword evidence="4" id="KW-1185">Reference proteome</keyword>
<keyword evidence="2" id="KW-1133">Transmembrane helix</keyword>
<accession>A0ABD5R7F1</accession>
<organism evidence="3 4">
    <name type="scientific">Salinirubrum litoreum</name>
    <dbReference type="NCBI Taxonomy" id="1126234"/>
    <lineage>
        <taxon>Archaea</taxon>
        <taxon>Methanobacteriati</taxon>
        <taxon>Methanobacteriota</taxon>
        <taxon>Stenosarchaea group</taxon>
        <taxon>Halobacteria</taxon>
        <taxon>Halobacteriales</taxon>
        <taxon>Haloferacaceae</taxon>
        <taxon>Salinirubrum</taxon>
    </lineage>
</organism>
<comment type="caution">
    <text evidence="3">The sequence shown here is derived from an EMBL/GenBank/DDBJ whole genome shotgun (WGS) entry which is preliminary data.</text>
</comment>
<evidence type="ECO:0000313" key="3">
    <source>
        <dbReference type="EMBL" id="MFC5365771.1"/>
    </source>
</evidence>
<dbReference type="RefSeq" id="WP_227228947.1">
    <property type="nucleotide sequence ID" value="NZ_JAJCVJ010000001.1"/>
</dbReference>
<dbReference type="Proteomes" id="UP001596201">
    <property type="component" value="Unassembled WGS sequence"/>
</dbReference>
<feature type="transmembrane region" description="Helical" evidence="2">
    <location>
        <begin position="80"/>
        <end position="101"/>
    </location>
</feature>
<dbReference type="Pfam" id="PF24334">
    <property type="entry name" value="DUF7502"/>
    <property type="match status" value="1"/>
</dbReference>
<evidence type="ECO:0000256" key="1">
    <source>
        <dbReference type="SAM" id="MobiDB-lite"/>
    </source>
</evidence>
<name>A0ABD5R7F1_9EURY</name>
<keyword evidence="2" id="KW-0472">Membrane</keyword>
<protein>
    <submittedName>
        <fullName evidence="3">Uncharacterized protein</fullName>
    </submittedName>
</protein>
<reference evidence="3 4" key="1">
    <citation type="journal article" date="2019" name="Int. J. Syst. Evol. Microbiol.">
        <title>The Global Catalogue of Microorganisms (GCM) 10K type strain sequencing project: providing services to taxonomists for standard genome sequencing and annotation.</title>
        <authorList>
            <consortium name="The Broad Institute Genomics Platform"/>
            <consortium name="The Broad Institute Genome Sequencing Center for Infectious Disease"/>
            <person name="Wu L."/>
            <person name="Ma J."/>
        </authorList>
    </citation>
    <scope>NUCLEOTIDE SEQUENCE [LARGE SCALE GENOMIC DNA]</scope>
    <source>
        <strain evidence="3 4">CGMCC 1.12237</strain>
    </source>
</reference>
<proteinExistence type="predicted"/>
<evidence type="ECO:0000313" key="4">
    <source>
        <dbReference type="Proteomes" id="UP001596201"/>
    </source>
</evidence>
<dbReference type="AlphaFoldDB" id="A0ABD5R7F1"/>
<keyword evidence="2" id="KW-0812">Transmembrane</keyword>
<gene>
    <name evidence="3" type="ORF">ACFPJ5_02395</name>
</gene>
<dbReference type="EMBL" id="JBHSKX010000001">
    <property type="protein sequence ID" value="MFC5365771.1"/>
    <property type="molecule type" value="Genomic_DNA"/>
</dbReference>
<feature type="region of interest" description="Disordered" evidence="1">
    <location>
        <begin position="192"/>
        <end position="275"/>
    </location>
</feature>